<feature type="non-terminal residue" evidence="1">
    <location>
        <position position="1"/>
    </location>
</feature>
<keyword evidence="2" id="KW-1185">Reference proteome</keyword>
<dbReference type="Proteomes" id="UP000009172">
    <property type="component" value="Unassembled WGS sequence"/>
</dbReference>
<dbReference type="OrthoDB" id="2740448at2759"/>
<proteinExistence type="predicted"/>
<evidence type="ECO:0000313" key="2">
    <source>
        <dbReference type="Proteomes" id="UP000009172"/>
    </source>
</evidence>
<name>F2S204_TRIT1</name>
<sequence>HSRRNLTAPESRCAQGAIKLRHASSHCHRTNCHSFRTQCGAGPSDSDRASVMSSMGGLTNIGACKSLSRGNSGGNVLPNLRFGSFQISQDEQLELRSYLLQRELQRCLQVLTTLRDSITLEPNPCTKLEERVGKLSSTI</sequence>
<dbReference type="AlphaFoldDB" id="F2S204"/>
<organism evidence="1 2">
    <name type="scientific">Trichophyton tonsurans (strain CBS 112818)</name>
    <name type="common">Scalp ringworm fungus</name>
    <dbReference type="NCBI Taxonomy" id="647933"/>
    <lineage>
        <taxon>Eukaryota</taxon>
        <taxon>Fungi</taxon>
        <taxon>Dikarya</taxon>
        <taxon>Ascomycota</taxon>
        <taxon>Pezizomycotina</taxon>
        <taxon>Eurotiomycetes</taxon>
        <taxon>Eurotiomycetidae</taxon>
        <taxon>Onygenales</taxon>
        <taxon>Arthrodermataceae</taxon>
        <taxon>Trichophyton</taxon>
    </lineage>
</organism>
<dbReference type="HOGENOM" id="CLU_1850030_0_0_1"/>
<evidence type="ECO:0000313" key="1">
    <source>
        <dbReference type="EMBL" id="EGD97603.1"/>
    </source>
</evidence>
<gene>
    <name evidence="1" type="ORF">TESG_05008</name>
</gene>
<dbReference type="EMBL" id="GG698503">
    <property type="protein sequence ID" value="EGD97603.1"/>
    <property type="molecule type" value="Genomic_DNA"/>
</dbReference>
<accession>F2S204</accession>
<protein>
    <submittedName>
        <fullName evidence="1">Uncharacterized protein</fullName>
    </submittedName>
</protein>
<reference evidence="2" key="1">
    <citation type="journal article" date="2012" name="MBio">
        <title>Comparative genome analysis of Trichophyton rubrum and related dermatophytes reveals candidate genes involved in infection.</title>
        <authorList>
            <person name="Martinez D.A."/>
            <person name="Oliver B.G."/>
            <person name="Graeser Y."/>
            <person name="Goldberg J.M."/>
            <person name="Li W."/>
            <person name="Martinez-Rossi N.M."/>
            <person name="Monod M."/>
            <person name="Shelest E."/>
            <person name="Barton R.C."/>
            <person name="Birch E."/>
            <person name="Brakhage A.A."/>
            <person name="Chen Z."/>
            <person name="Gurr S.J."/>
            <person name="Heiman D."/>
            <person name="Heitman J."/>
            <person name="Kosti I."/>
            <person name="Rossi A."/>
            <person name="Saif S."/>
            <person name="Samalova M."/>
            <person name="Saunders C.W."/>
            <person name="Shea T."/>
            <person name="Summerbell R.C."/>
            <person name="Xu J."/>
            <person name="Young S."/>
            <person name="Zeng Q."/>
            <person name="Birren B.W."/>
            <person name="Cuomo C.A."/>
            <person name="White T.C."/>
        </authorList>
    </citation>
    <scope>NUCLEOTIDE SEQUENCE [LARGE SCALE GENOMIC DNA]</scope>
    <source>
        <strain evidence="2">CBS 112818</strain>
    </source>
</reference>